<dbReference type="Proteomes" id="UP001183629">
    <property type="component" value="Unassembled WGS sequence"/>
</dbReference>
<protein>
    <submittedName>
        <fullName evidence="1">Uncharacterized protein</fullName>
    </submittedName>
</protein>
<comment type="caution">
    <text evidence="1">The sequence shown here is derived from an EMBL/GenBank/DDBJ whole genome shotgun (WGS) entry which is preliminary data.</text>
</comment>
<proteinExistence type="predicted"/>
<reference evidence="1 2" key="1">
    <citation type="submission" date="2023-07" db="EMBL/GenBank/DDBJ databases">
        <title>Sequencing the genomes of 1000 actinobacteria strains.</title>
        <authorList>
            <person name="Klenk H.-P."/>
        </authorList>
    </citation>
    <scope>NUCLEOTIDE SEQUENCE [LARGE SCALE GENOMIC DNA]</scope>
    <source>
        <strain evidence="1 2">DSM 44711</strain>
    </source>
</reference>
<dbReference type="Gene3D" id="3.30.1460.10">
    <property type="match status" value="1"/>
</dbReference>
<dbReference type="EMBL" id="JAVDYC010000001">
    <property type="protein sequence ID" value="MDR7327124.1"/>
    <property type="molecule type" value="Genomic_DNA"/>
</dbReference>
<sequence>MPTWHELQEHARTAYQLVNDEENGFALVWEYESGRSQQVSVTRFAYCEQDWAEFRSFVCRADEMSPLAALRKNAEFAIGALAVDADGDYFLIHQAPLATLDPDEFALPLRALAATADGLEKQHAERDDF</sequence>
<gene>
    <name evidence="1" type="ORF">J2S44_007374</name>
</gene>
<keyword evidence="2" id="KW-1185">Reference proteome</keyword>
<accession>A0AAE3ZW25</accession>
<dbReference type="SUPFAM" id="SSF69635">
    <property type="entry name" value="Type III secretory system chaperone-like"/>
    <property type="match status" value="1"/>
</dbReference>
<evidence type="ECO:0000313" key="1">
    <source>
        <dbReference type="EMBL" id="MDR7327124.1"/>
    </source>
</evidence>
<evidence type="ECO:0000313" key="2">
    <source>
        <dbReference type="Proteomes" id="UP001183629"/>
    </source>
</evidence>
<dbReference type="AlphaFoldDB" id="A0AAE3ZW25"/>
<name>A0AAE3ZW25_9ACTN</name>
<organism evidence="1 2">
    <name type="scientific">Catenuloplanes niger</name>
    <dbReference type="NCBI Taxonomy" id="587534"/>
    <lineage>
        <taxon>Bacteria</taxon>
        <taxon>Bacillati</taxon>
        <taxon>Actinomycetota</taxon>
        <taxon>Actinomycetes</taxon>
        <taxon>Micromonosporales</taxon>
        <taxon>Micromonosporaceae</taxon>
        <taxon>Catenuloplanes</taxon>
    </lineage>
</organism>
<dbReference type="RefSeq" id="WP_310424043.1">
    <property type="nucleotide sequence ID" value="NZ_JAVDYC010000001.1"/>
</dbReference>